<evidence type="ECO:0000313" key="2">
    <source>
        <dbReference type="EMBL" id="KAL0910130.1"/>
    </source>
</evidence>
<dbReference type="Gene3D" id="3.60.10.10">
    <property type="entry name" value="Endonuclease/exonuclease/phosphatase"/>
    <property type="match status" value="1"/>
</dbReference>
<dbReference type="PANTHER" id="PTHR35218:SF9">
    <property type="entry name" value="ENDONUCLEASE_EXONUCLEASE_PHOSPHATASE DOMAIN-CONTAINING PROTEIN"/>
    <property type="match status" value="1"/>
</dbReference>
<protein>
    <recommendedName>
        <fullName evidence="1">Endonuclease/exonuclease/phosphatase domain-containing protein</fullName>
    </recommendedName>
</protein>
<reference evidence="2 3" key="1">
    <citation type="journal article" date="2024" name="Plant Biotechnol. J.">
        <title>Dendrobium thyrsiflorum genome and its molecular insights into genes involved in important horticultural traits.</title>
        <authorList>
            <person name="Chen B."/>
            <person name="Wang J.Y."/>
            <person name="Zheng P.J."/>
            <person name="Li K.L."/>
            <person name="Liang Y.M."/>
            <person name="Chen X.F."/>
            <person name="Zhang C."/>
            <person name="Zhao X."/>
            <person name="He X."/>
            <person name="Zhang G.Q."/>
            <person name="Liu Z.J."/>
            <person name="Xu Q."/>
        </authorList>
    </citation>
    <scope>NUCLEOTIDE SEQUENCE [LARGE SCALE GENOMIC DNA]</scope>
    <source>
        <strain evidence="2">GZMU011</strain>
    </source>
</reference>
<gene>
    <name evidence="2" type="ORF">M5K25_021072</name>
</gene>
<dbReference type="Proteomes" id="UP001552299">
    <property type="component" value="Unassembled WGS sequence"/>
</dbReference>
<evidence type="ECO:0000313" key="3">
    <source>
        <dbReference type="Proteomes" id="UP001552299"/>
    </source>
</evidence>
<dbReference type="Pfam" id="PF03372">
    <property type="entry name" value="Exo_endo_phos"/>
    <property type="match status" value="1"/>
</dbReference>
<evidence type="ECO:0000259" key="1">
    <source>
        <dbReference type="Pfam" id="PF03372"/>
    </source>
</evidence>
<dbReference type="PANTHER" id="PTHR35218">
    <property type="entry name" value="RNASE H DOMAIN-CONTAINING PROTEIN"/>
    <property type="match status" value="1"/>
</dbReference>
<dbReference type="InterPro" id="IPR036691">
    <property type="entry name" value="Endo/exonu/phosph_ase_sf"/>
</dbReference>
<dbReference type="SUPFAM" id="SSF56219">
    <property type="entry name" value="DNase I-like"/>
    <property type="match status" value="1"/>
</dbReference>
<name>A0ABD0UCC1_DENTH</name>
<organism evidence="2 3">
    <name type="scientific">Dendrobium thyrsiflorum</name>
    <name type="common">Pinecone-like raceme dendrobium</name>
    <name type="synonym">Orchid</name>
    <dbReference type="NCBI Taxonomy" id="117978"/>
    <lineage>
        <taxon>Eukaryota</taxon>
        <taxon>Viridiplantae</taxon>
        <taxon>Streptophyta</taxon>
        <taxon>Embryophyta</taxon>
        <taxon>Tracheophyta</taxon>
        <taxon>Spermatophyta</taxon>
        <taxon>Magnoliopsida</taxon>
        <taxon>Liliopsida</taxon>
        <taxon>Asparagales</taxon>
        <taxon>Orchidaceae</taxon>
        <taxon>Epidendroideae</taxon>
        <taxon>Malaxideae</taxon>
        <taxon>Dendrobiinae</taxon>
        <taxon>Dendrobium</taxon>
    </lineage>
</organism>
<keyword evidence="3" id="KW-1185">Reference proteome</keyword>
<sequence length="335" mass="37443">MKGDLTRSEGISRIASKVGIPLAVDALTAGKKRLAYARVCVQVNSSATYPEEIPISLDGDVFSLKEAPPGVFSPNKFDILQQSDHNQNLNASSRQMATNVKAAETTHQATTSIQASKSTRVWNARGFNSPDKVMYCKQFIKFFKLDMLCILENRIQASSLQYHFFSLSHELFTPKDNCNNFECSKSCRISIKWNALKLNLTPIVISAQLISSSMTYGNNAPFHLYVVYASNSASDRTSLWDQLKCIASGHSAPWIIMGDFNYCHFSSEKIGGSVLTQNKIWELNSLVFNSNLIKLHSVGNSFTWFNQRADCPIRIKLDGVLVNEWMTFSPIPFTP</sequence>
<feature type="domain" description="Endonuclease/exonuclease/phosphatase" evidence="1">
    <location>
        <begin position="222"/>
        <end position="324"/>
    </location>
</feature>
<dbReference type="InterPro" id="IPR005135">
    <property type="entry name" value="Endo/exonuclease/phosphatase"/>
</dbReference>
<proteinExistence type="predicted"/>
<dbReference type="AlphaFoldDB" id="A0ABD0UCC1"/>
<accession>A0ABD0UCC1</accession>
<dbReference type="EMBL" id="JANQDX010000016">
    <property type="protein sequence ID" value="KAL0910130.1"/>
    <property type="molecule type" value="Genomic_DNA"/>
</dbReference>
<comment type="caution">
    <text evidence="2">The sequence shown here is derived from an EMBL/GenBank/DDBJ whole genome shotgun (WGS) entry which is preliminary data.</text>
</comment>